<name>A0A016UM59_9BILA</name>
<organism evidence="1 2">
    <name type="scientific">Ancylostoma ceylanicum</name>
    <dbReference type="NCBI Taxonomy" id="53326"/>
    <lineage>
        <taxon>Eukaryota</taxon>
        <taxon>Metazoa</taxon>
        <taxon>Ecdysozoa</taxon>
        <taxon>Nematoda</taxon>
        <taxon>Chromadorea</taxon>
        <taxon>Rhabditida</taxon>
        <taxon>Rhabditina</taxon>
        <taxon>Rhabditomorpha</taxon>
        <taxon>Strongyloidea</taxon>
        <taxon>Ancylostomatidae</taxon>
        <taxon>Ancylostomatinae</taxon>
        <taxon>Ancylostoma</taxon>
    </lineage>
</organism>
<keyword evidence="2" id="KW-1185">Reference proteome</keyword>
<evidence type="ECO:0000313" key="2">
    <source>
        <dbReference type="Proteomes" id="UP000024635"/>
    </source>
</evidence>
<protein>
    <submittedName>
        <fullName evidence="1">Uncharacterized protein</fullName>
    </submittedName>
</protein>
<dbReference type="EMBL" id="JARK01001370">
    <property type="protein sequence ID" value="EYC16280.1"/>
    <property type="molecule type" value="Genomic_DNA"/>
</dbReference>
<accession>A0A016UM59</accession>
<dbReference type="Proteomes" id="UP000024635">
    <property type="component" value="Unassembled WGS sequence"/>
</dbReference>
<gene>
    <name evidence="1" type="primary">Acey_s0034.g2899</name>
    <name evidence="1" type="ORF">Y032_0034g2899</name>
</gene>
<dbReference type="AlphaFoldDB" id="A0A016UM59"/>
<sequence length="75" mass="8165">MGPIRVAPASRRDAMISCRRDVGAWKRINVDAYAKSGTQICELWHGTTARRDGFATRCVPRVVAIAATPSPPEKA</sequence>
<evidence type="ECO:0000313" key="1">
    <source>
        <dbReference type="EMBL" id="EYC16280.1"/>
    </source>
</evidence>
<reference evidence="2" key="1">
    <citation type="journal article" date="2015" name="Nat. Genet.">
        <title>The genome and transcriptome of the zoonotic hookworm Ancylostoma ceylanicum identify infection-specific gene families.</title>
        <authorList>
            <person name="Schwarz E.M."/>
            <person name="Hu Y."/>
            <person name="Antoshechkin I."/>
            <person name="Miller M.M."/>
            <person name="Sternberg P.W."/>
            <person name="Aroian R.V."/>
        </authorList>
    </citation>
    <scope>NUCLEOTIDE SEQUENCE</scope>
    <source>
        <strain evidence="2">HY135</strain>
    </source>
</reference>
<proteinExistence type="predicted"/>
<comment type="caution">
    <text evidence="1">The sequence shown here is derived from an EMBL/GenBank/DDBJ whole genome shotgun (WGS) entry which is preliminary data.</text>
</comment>